<feature type="domain" description="MobA/VirD2-like nuclease" evidence="1">
    <location>
        <begin position="68"/>
        <end position="189"/>
    </location>
</feature>
<accession>A0ABT1RTP9</accession>
<organism evidence="2 3">
    <name type="scientific">Anaerovorax odorimutans</name>
    <dbReference type="NCBI Taxonomy" id="109327"/>
    <lineage>
        <taxon>Bacteria</taxon>
        <taxon>Bacillati</taxon>
        <taxon>Bacillota</taxon>
        <taxon>Clostridia</taxon>
        <taxon>Peptostreptococcales</taxon>
        <taxon>Anaerovoracaceae</taxon>
        <taxon>Anaerovorax</taxon>
    </lineage>
</organism>
<feature type="non-terminal residue" evidence="2">
    <location>
        <position position="230"/>
    </location>
</feature>
<dbReference type="RefSeq" id="WP_256133792.1">
    <property type="nucleotide sequence ID" value="NZ_JANFXK010000043.1"/>
</dbReference>
<proteinExistence type="predicted"/>
<protein>
    <submittedName>
        <fullName evidence="2">Relaxase/mobilization nuclease domain-containing protein</fullName>
    </submittedName>
</protein>
<comment type="caution">
    <text evidence="2">The sequence shown here is derived from an EMBL/GenBank/DDBJ whole genome shotgun (WGS) entry which is preliminary data.</text>
</comment>
<gene>
    <name evidence="2" type="ORF">NE619_17795</name>
</gene>
<evidence type="ECO:0000313" key="3">
    <source>
        <dbReference type="Proteomes" id="UP001524502"/>
    </source>
</evidence>
<name>A0ABT1RTP9_9FIRM</name>
<evidence type="ECO:0000313" key="2">
    <source>
        <dbReference type="EMBL" id="MCQ4638585.1"/>
    </source>
</evidence>
<dbReference type="InterPro" id="IPR005094">
    <property type="entry name" value="Endonuclease_MobA/VirD2"/>
</dbReference>
<keyword evidence="3" id="KW-1185">Reference proteome</keyword>
<dbReference type="EMBL" id="JANFXK010000043">
    <property type="protein sequence ID" value="MCQ4638585.1"/>
    <property type="molecule type" value="Genomic_DNA"/>
</dbReference>
<evidence type="ECO:0000259" key="1">
    <source>
        <dbReference type="Pfam" id="PF03432"/>
    </source>
</evidence>
<reference evidence="2 3" key="1">
    <citation type="submission" date="2022-06" db="EMBL/GenBank/DDBJ databases">
        <title>Isolation of gut microbiota from human fecal samples.</title>
        <authorList>
            <person name="Pamer E.G."/>
            <person name="Barat B."/>
            <person name="Waligurski E."/>
            <person name="Medina S."/>
            <person name="Paddock L."/>
            <person name="Mostad J."/>
        </authorList>
    </citation>
    <scope>NUCLEOTIDE SEQUENCE [LARGE SCALE GENOMIC DNA]</scope>
    <source>
        <strain evidence="2 3">SL.3.17</strain>
    </source>
</reference>
<dbReference type="Pfam" id="PF03432">
    <property type="entry name" value="Relaxase"/>
    <property type="match status" value="1"/>
</dbReference>
<sequence>MAVTSIWSVKGWLGKVVAYVENPEKSNNPQYMGGEDSSEKQREALTDVIDYAVSKRKTSTVDDETLEVMERFVSGINCAPATARTEMLAVKRRFGKDEGVMAYHGYQSFAPGEVTPAMAHQIGVKLAQRLWGETYQVLVATHLDKENHLHNHFVLNTVSFVNGLRYHRTAADYRAMRQTSDALCREYGLSVIEKSRNGKGKQYGEWRAEQEGRPTWRGLIKADVDEAIEQ</sequence>
<dbReference type="Proteomes" id="UP001524502">
    <property type="component" value="Unassembled WGS sequence"/>
</dbReference>